<comment type="caution">
    <text evidence="1">The sequence shown here is derived from an EMBL/GenBank/DDBJ whole genome shotgun (WGS) entry which is preliminary data.</text>
</comment>
<evidence type="ECO:0008006" key="3">
    <source>
        <dbReference type="Google" id="ProtNLM"/>
    </source>
</evidence>
<dbReference type="SUPFAM" id="SSF56112">
    <property type="entry name" value="Protein kinase-like (PK-like)"/>
    <property type="match status" value="1"/>
</dbReference>
<evidence type="ECO:0000313" key="1">
    <source>
        <dbReference type="EMBL" id="CVK85691.1"/>
    </source>
</evidence>
<dbReference type="EMBL" id="FCQH01000002">
    <property type="protein sequence ID" value="CVK85691.1"/>
    <property type="molecule type" value="Genomic_DNA"/>
</dbReference>
<dbReference type="GeneID" id="65086007"/>
<organism evidence="1 2">
    <name type="scientific">Fusarium mangiferae</name>
    <name type="common">Mango malformation disease fungus</name>
    <dbReference type="NCBI Taxonomy" id="192010"/>
    <lineage>
        <taxon>Eukaryota</taxon>
        <taxon>Fungi</taxon>
        <taxon>Dikarya</taxon>
        <taxon>Ascomycota</taxon>
        <taxon>Pezizomycotina</taxon>
        <taxon>Sordariomycetes</taxon>
        <taxon>Hypocreomycetidae</taxon>
        <taxon>Hypocreales</taxon>
        <taxon>Nectriaceae</taxon>
        <taxon>Fusarium</taxon>
        <taxon>Fusarium fujikuroi species complex</taxon>
    </lineage>
</organism>
<dbReference type="VEuPathDB" id="FungiDB:FMAN_06743"/>
<gene>
    <name evidence="1" type="ORF">FMAN_06743</name>
</gene>
<dbReference type="PANTHER" id="PTHR21310">
    <property type="entry name" value="AMINOGLYCOSIDE PHOSPHOTRANSFERASE-RELATED-RELATED"/>
    <property type="match status" value="1"/>
</dbReference>
<sequence length="296" mass="32853">MSNATVDLVGSSSWIGADAYDPGDELHDRALAVLAKLNWDHLLSISSALKNGVPCTFSQNFSTGHFNMVRRIDFTDGTSWVARVRLPELRTVFGDREALDVASTLRVEVASMKFFKCVRITAWGWSRANRKSQIKRAKTSIPVPAVHSYSVDASNQVGAPYILMDYIHGTVATELRDANEYEGGLFGTPDQDLAFRTQMAEIQATLSSFKFHEIGVSIMMKRLPNSSSAQRQRPARDLGILLWSITMISQTMLFKSAYIKHPSTSRQLLPSQTRSCSNISCPCTVNKSPRKSRSAL</sequence>
<dbReference type="InterPro" id="IPR051678">
    <property type="entry name" value="AGP_Transferase"/>
</dbReference>
<dbReference type="Proteomes" id="UP000184255">
    <property type="component" value="Unassembled WGS sequence"/>
</dbReference>
<dbReference type="RefSeq" id="XP_041677500.1">
    <property type="nucleotide sequence ID" value="XM_041826437.1"/>
</dbReference>
<protein>
    <recommendedName>
        <fullName evidence="3">Aminoglycoside phosphotransferase domain-containing protein</fullName>
    </recommendedName>
</protein>
<dbReference type="InterPro" id="IPR011009">
    <property type="entry name" value="Kinase-like_dom_sf"/>
</dbReference>
<dbReference type="AlphaFoldDB" id="A0A1L7SGN3"/>
<keyword evidence="2" id="KW-1185">Reference proteome</keyword>
<reference evidence="2" key="1">
    <citation type="journal article" date="2016" name="Genome Biol. Evol.">
        <title>Comparative 'omics' of the Fusarium fujikuroi species complex highlights differences in genetic potential and metabolite synthesis.</title>
        <authorList>
            <person name="Niehaus E.-M."/>
            <person name="Muensterkoetter M."/>
            <person name="Proctor R.H."/>
            <person name="Brown D.W."/>
            <person name="Sharon A."/>
            <person name="Idan Y."/>
            <person name="Oren-Young L."/>
            <person name="Sieber C.M."/>
            <person name="Novak O."/>
            <person name="Pencik A."/>
            <person name="Tarkowska D."/>
            <person name="Hromadova K."/>
            <person name="Freeman S."/>
            <person name="Maymon M."/>
            <person name="Elazar M."/>
            <person name="Youssef S.A."/>
            <person name="El-Shabrawy E.S.M."/>
            <person name="Shalaby A.B.A."/>
            <person name="Houterman P."/>
            <person name="Brock N.L."/>
            <person name="Burkhardt I."/>
            <person name="Tsavkelova E.A."/>
            <person name="Dickschat J.S."/>
            <person name="Galuszka P."/>
            <person name="Gueldener U."/>
            <person name="Tudzynski B."/>
        </authorList>
    </citation>
    <scope>NUCLEOTIDE SEQUENCE [LARGE SCALE GENOMIC DNA]</scope>
    <source>
        <strain evidence="2">MRC7560</strain>
    </source>
</reference>
<accession>A0A1L7SGN3</accession>
<name>A0A1L7SGN3_FUSMA</name>
<dbReference type="PANTHER" id="PTHR21310:SF15">
    <property type="entry name" value="AMINOGLYCOSIDE PHOSPHOTRANSFERASE DOMAIN-CONTAINING PROTEIN"/>
    <property type="match status" value="1"/>
</dbReference>
<proteinExistence type="predicted"/>
<evidence type="ECO:0000313" key="2">
    <source>
        <dbReference type="Proteomes" id="UP000184255"/>
    </source>
</evidence>